<comment type="caution">
    <text evidence="2">The sequence shown here is derived from an EMBL/GenBank/DDBJ whole genome shotgun (WGS) entry which is preliminary data.</text>
</comment>
<dbReference type="Pfam" id="PF00248">
    <property type="entry name" value="Aldo_ket_red"/>
    <property type="match status" value="1"/>
</dbReference>
<dbReference type="EMBL" id="PKSM01000097">
    <property type="protein sequence ID" value="POW13459.1"/>
    <property type="molecule type" value="Genomic_DNA"/>
</dbReference>
<dbReference type="OrthoDB" id="416253at2759"/>
<dbReference type="VEuPathDB" id="FungiDB:PSTT_12845"/>
<evidence type="ECO:0000313" key="2">
    <source>
        <dbReference type="EMBL" id="POW13459.1"/>
    </source>
</evidence>
<dbReference type="Proteomes" id="UP000238274">
    <property type="component" value="Unassembled WGS sequence"/>
</dbReference>
<keyword evidence="3" id="KW-1185">Reference proteome</keyword>
<reference evidence="3" key="3">
    <citation type="journal article" date="2018" name="Mol. Plant Microbe Interact.">
        <title>Genome sequence resources for the wheat stripe rust pathogen (Puccinia striiformis f. sp. tritici) and the barley stripe rust pathogen (Puccinia striiformis f. sp. hordei).</title>
        <authorList>
            <person name="Xia C."/>
            <person name="Wang M."/>
            <person name="Yin C."/>
            <person name="Cornejo O.E."/>
            <person name="Hulbert S.H."/>
            <person name="Chen X."/>
        </authorList>
    </citation>
    <scope>NUCLEOTIDE SEQUENCE [LARGE SCALE GENOMIC DNA]</scope>
    <source>
        <strain evidence="3">93TX-2</strain>
    </source>
</reference>
<evidence type="ECO:0000313" key="3">
    <source>
        <dbReference type="Proteomes" id="UP000238274"/>
    </source>
</evidence>
<dbReference type="VEuPathDB" id="FungiDB:PSHT_07715"/>
<organism evidence="2 3">
    <name type="scientific">Puccinia striiformis</name>
    <dbReference type="NCBI Taxonomy" id="27350"/>
    <lineage>
        <taxon>Eukaryota</taxon>
        <taxon>Fungi</taxon>
        <taxon>Dikarya</taxon>
        <taxon>Basidiomycota</taxon>
        <taxon>Pucciniomycotina</taxon>
        <taxon>Pucciniomycetes</taxon>
        <taxon>Pucciniales</taxon>
        <taxon>Pucciniaceae</taxon>
        <taxon>Puccinia</taxon>
    </lineage>
</organism>
<dbReference type="AlphaFoldDB" id="A0A2S4VVD0"/>
<evidence type="ECO:0000259" key="1">
    <source>
        <dbReference type="Pfam" id="PF00248"/>
    </source>
</evidence>
<sequence length="430" mass="47317">MSPAYVILLSSPSFAFSQTAGRIAIIRLARQDKQIPFFPTPSTFGPIDNQGRMSDKAMITLSNGVKMPQIGLGTWLSKPNEVKNAVTHALKSGYRHIDCAKVMAILWNTWHHPSKVAEGLEDTLKELKTTYLDLVSFLYIPTISSAKMLIVLLYPSSTRDHQYLIHFPVSFAYPESSTASGSDILTPLAEDGVHVKLDLQTSIVDTWKEMIKLLDSGKVKGMEKWPIKSYHLCRSLKMLPYLTLAIGVSNFEIEHLEAIIKATGVTPSANQIERHPLCLQTELVSYCNSKNIHVTAYSPLGNNLAGELKIVDYPEGSLHPPNLCKGKGLKDTAAKISKETGETVDPAQVLIAWGAVGGISVIPKSVTPSRIDSNFKQVKLSDEDFNKITALGKNKTARYNVPVTYEPKWNVNVFNTEAEKSCAHGVILGI</sequence>
<reference evidence="2 3" key="1">
    <citation type="submission" date="2017-12" db="EMBL/GenBank/DDBJ databases">
        <title>Gene loss provides genomic basis for host adaptation in cereal stripe rust fungi.</title>
        <authorList>
            <person name="Xia C."/>
        </authorList>
    </citation>
    <scope>NUCLEOTIDE SEQUENCE [LARGE SCALE GENOMIC DNA]</scope>
    <source>
        <strain evidence="2 3">93TX-2</strain>
    </source>
</reference>
<accession>A0A2S4VVD0</accession>
<dbReference type="InterPro" id="IPR036812">
    <property type="entry name" value="NAD(P)_OxRdtase_dom_sf"/>
</dbReference>
<protein>
    <recommendedName>
        <fullName evidence="1">NADP-dependent oxidoreductase domain-containing protein</fullName>
    </recommendedName>
</protein>
<dbReference type="GO" id="GO:0016491">
    <property type="term" value="F:oxidoreductase activity"/>
    <property type="evidence" value="ECO:0007669"/>
    <property type="project" value="InterPro"/>
</dbReference>
<dbReference type="SUPFAM" id="SSF51430">
    <property type="entry name" value="NAD(P)-linked oxidoreductase"/>
    <property type="match status" value="1"/>
</dbReference>
<name>A0A2S4VVD0_9BASI</name>
<dbReference type="InterPro" id="IPR020471">
    <property type="entry name" value="AKR"/>
</dbReference>
<gene>
    <name evidence="2" type="ORF">PSHT_07715</name>
</gene>
<reference evidence="3" key="2">
    <citation type="journal article" date="2018" name="BMC Genomics">
        <title>Genomic insights into host adaptation between the wheat stripe rust pathogen (Puccinia striiformis f. sp. tritici) and the barley stripe rust pathogen (Puccinia striiformis f. sp. hordei).</title>
        <authorList>
            <person name="Xia C."/>
            <person name="Wang M."/>
            <person name="Yin C."/>
            <person name="Cornejo O.E."/>
            <person name="Hulbert S.H."/>
            <person name="Chen X."/>
        </authorList>
    </citation>
    <scope>NUCLEOTIDE SEQUENCE [LARGE SCALE GENOMIC DNA]</scope>
    <source>
        <strain evidence="3">93TX-2</strain>
    </source>
</reference>
<dbReference type="InterPro" id="IPR023210">
    <property type="entry name" value="NADP_OxRdtase_dom"/>
</dbReference>
<proteinExistence type="predicted"/>
<dbReference type="PANTHER" id="PTHR11732">
    <property type="entry name" value="ALDO/KETO REDUCTASE"/>
    <property type="match status" value="1"/>
</dbReference>
<feature type="domain" description="NADP-dependent oxidoreductase" evidence="1">
    <location>
        <begin position="244"/>
        <end position="391"/>
    </location>
</feature>
<dbReference type="Gene3D" id="3.20.20.100">
    <property type="entry name" value="NADP-dependent oxidoreductase domain"/>
    <property type="match status" value="2"/>
</dbReference>